<evidence type="ECO:0000313" key="1">
    <source>
        <dbReference type="EMBL" id="GLK09291.1"/>
    </source>
</evidence>
<sequence>MLGQSGGPKQPVCLALEELGRVVRTVFACDHLTDEDRRALSPLFWTHVNPYGRFRLDMDSRLDLGASA</sequence>
<dbReference type="RefSeq" id="WP_271217745.1">
    <property type="nucleotide sequence ID" value="NZ_BAAAVD010000004.1"/>
</dbReference>
<name>A0A9W6I0P6_9ACTN</name>
<dbReference type="AlphaFoldDB" id="A0A9W6I0P6"/>
<dbReference type="EMBL" id="BSEV01000004">
    <property type="protein sequence ID" value="GLK09291.1"/>
    <property type="molecule type" value="Genomic_DNA"/>
</dbReference>
<proteinExistence type="predicted"/>
<accession>A0A9W6I0P6</accession>
<dbReference type="Proteomes" id="UP001143474">
    <property type="component" value="Unassembled WGS sequence"/>
</dbReference>
<keyword evidence="2" id="KW-1185">Reference proteome</keyword>
<reference evidence="1" key="2">
    <citation type="submission" date="2023-01" db="EMBL/GenBank/DDBJ databases">
        <authorList>
            <person name="Sun Q."/>
            <person name="Evtushenko L."/>
        </authorList>
    </citation>
    <scope>NUCLEOTIDE SEQUENCE</scope>
    <source>
        <strain evidence="1">VKM Ac-2007</strain>
    </source>
</reference>
<evidence type="ECO:0008006" key="3">
    <source>
        <dbReference type="Google" id="ProtNLM"/>
    </source>
</evidence>
<comment type="caution">
    <text evidence="1">The sequence shown here is derived from an EMBL/GenBank/DDBJ whole genome shotgun (WGS) entry which is preliminary data.</text>
</comment>
<evidence type="ECO:0000313" key="2">
    <source>
        <dbReference type="Proteomes" id="UP001143474"/>
    </source>
</evidence>
<protein>
    <recommendedName>
        <fullName evidence="3">Tn3 transposase DDE domain-containing protein</fullName>
    </recommendedName>
</protein>
<gene>
    <name evidence="1" type="ORF">GCM10017600_26970</name>
</gene>
<reference evidence="1" key="1">
    <citation type="journal article" date="2014" name="Int. J. Syst. Evol. Microbiol.">
        <title>Complete genome sequence of Corynebacterium casei LMG S-19264T (=DSM 44701T), isolated from a smear-ripened cheese.</title>
        <authorList>
            <consortium name="US DOE Joint Genome Institute (JGI-PGF)"/>
            <person name="Walter F."/>
            <person name="Albersmeier A."/>
            <person name="Kalinowski J."/>
            <person name="Ruckert C."/>
        </authorList>
    </citation>
    <scope>NUCLEOTIDE SEQUENCE</scope>
    <source>
        <strain evidence="1">VKM Ac-2007</strain>
    </source>
</reference>
<organism evidence="1 2">
    <name type="scientific">Streptosporangium carneum</name>
    <dbReference type="NCBI Taxonomy" id="47481"/>
    <lineage>
        <taxon>Bacteria</taxon>
        <taxon>Bacillati</taxon>
        <taxon>Actinomycetota</taxon>
        <taxon>Actinomycetes</taxon>
        <taxon>Streptosporangiales</taxon>
        <taxon>Streptosporangiaceae</taxon>
        <taxon>Streptosporangium</taxon>
    </lineage>
</organism>